<protein>
    <recommendedName>
        <fullName evidence="11">Mitochondrial carrier protein</fullName>
    </recommendedName>
</protein>
<reference evidence="9" key="1">
    <citation type="submission" date="2023-03" db="EMBL/GenBank/DDBJ databases">
        <title>Massive genome expansion in bonnet fungi (Mycena s.s.) driven by repeated elements and novel gene families across ecological guilds.</title>
        <authorList>
            <consortium name="Lawrence Berkeley National Laboratory"/>
            <person name="Harder C.B."/>
            <person name="Miyauchi S."/>
            <person name="Viragh M."/>
            <person name="Kuo A."/>
            <person name="Thoen E."/>
            <person name="Andreopoulos B."/>
            <person name="Lu D."/>
            <person name="Skrede I."/>
            <person name="Drula E."/>
            <person name="Henrissat B."/>
            <person name="Morin E."/>
            <person name="Kohler A."/>
            <person name="Barry K."/>
            <person name="LaButti K."/>
            <person name="Morin E."/>
            <person name="Salamov A."/>
            <person name="Lipzen A."/>
            <person name="Mereny Z."/>
            <person name="Hegedus B."/>
            <person name="Baldrian P."/>
            <person name="Stursova M."/>
            <person name="Weitz H."/>
            <person name="Taylor A."/>
            <person name="Grigoriev I.V."/>
            <person name="Nagy L.G."/>
            <person name="Martin F."/>
            <person name="Kauserud H."/>
        </authorList>
    </citation>
    <scope>NUCLEOTIDE SEQUENCE</scope>
    <source>
        <strain evidence="9">9144</strain>
    </source>
</reference>
<organism evidence="9 10">
    <name type="scientific">Mycena pura</name>
    <dbReference type="NCBI Taxonomy" id="153505"/>
    <lineage>
        <taxon>Eukaryota</taxon>
        <taxon>Fungi</taxon>
        <taxon>Dikarya</taxon>
        <taxon>Basidiomycota</taxon>
        <taxon>Agaricomycotina</taxon>
        <taxon>Agaricomycetes</taxon>
        <taxon>Agaricomycetidae</taxon>
        <taxon>Agaricales</taxon>
        <taxon>Marasmiineae</taxon>
        <taxon>Mycenaceae</taxon>
        <taxon>Mycena</taxon>
    </lineage>
</organism>
<dbReference type="SUPFAM" id="SSF103506">
    <property type="entry name" value="Mitochondrial carrier"/>
    <property type="match status" value="1"/>
</dbReference>
<evidence type="ECO:0000256" key="8">
    <source>
        <dbReference type="ARBA" id="ARBA00023136"/>
    </source>
</evidence>
<name>A0AAD6V1F3_9AGAR</name>
<keyword evidence="3" id="KW-0813">Transport</keyword>
<proteinExistence type="inferred from homology"/>
<accession>A0AAD6V1F3</accession>
<comment type="caution">
    <text evidence="9">The sequence shown here is derived from an EMBL/GenBank/DDBJ whole genome shotgun (WGS) entry which is preliminary data.</text>
</comment>
<dbReference type="PANTHER" id="PTHR45624:SF52">
    <property type="entry name" value="MITOCHONDRIAL CARRIER"/>
    <property type="match status" value="1"/>
</dbReference>
<dbReference type="Gene3D" id="1.50.40.10">
    <property type="entry name" value="Mitochondrial carrier domain"/>
    <property type="match status" value="1"/>
</dbReference>
<comment type="similarity">
    <text evidence="2">Belongs to the mitochondrial carrier (TC 2.A.29) family.</text>
</comment>
<dbReference type="GO" id="GO:1990575">
    <property type="term" value="P:mitochondrial L-ornithine transmembrane transport"/>
    <property type="evidence" value="ECO:0007669"/>
    <property type="project" value="TreeGrafter"/>
</dbReference>
<evidence type="ECO:0000256" key="3">
    <source>
        <dbReference type="ARBA" id="ARBA00022448"/>
    </source>
</evidence>
<dbReference type="AlphaFoldDB" id="A0AAD6V1F3"/>
<dbReference type="GO" id="GO:0031966">
    <property type="term" value="C:mitochondrial membrane"/>
    <property type="evidence" value="ECO:0007669"/>
    <property type="project" value="UniProtKB-SubCell"/>
</dbReference>
<evidence type="ECO:0000256" key="4">
    <source>
        <dbReference type="ARBA" id="ARBA00022692"/>
    </source>
</evidence>
<evidence type="ECO:0000256" key="6">
    <source>
        <dbReference type="ARBA" id="ARBA00022989"/>
    </source>
</evidence>
<keyword evidence="6" id="KW-1133">Transmembrane helix</keyword>
<keyword evidence="4" id="KW-0812">Transmembrane</keyword>
<dbReference type="EMBL" id="JARJCW010000079">
    <property type="protein sequence ID" value="KAJ7197159.1"/>
    <property type="molecule type" value="Genomic_DNA"/>
</dbReference>
<keyword evidence="7" id="KW-0496">Mitochondrion</keyword>
<keyword evidence="8" id="KW-0472">Membrane</keyword>
<evidence type="ECO:0000313" key="10">
    <source>
        <dbReference type="Proteomes" id="UP001219525"/>
    </source>
</evidence>
<keyword evidence="5" id="KW-0677">Repeat</keyword>
<evidence type="ECO:0000256" key="7">
    <source>
        <dbReference type="ARBA" id="ARBA00023128"/>
    </source>
</evidence>
<evidence type="ECO:0008006" key="11">
    <source>
        <dbReference type="Google" id="ProtNLM"/>
    </source>
</evidence>
<dbReference type="GO" id="GO:0000064">
    <property type="term" value="F:L-ornithine transmembrane transporter activity"/>
    <property type="evidence" value="ECO:0007669"/>
    <property type="project" value="TreeGrafter"/>
</dbReference>
<keyword evidence="10" id="KW-1185">Reference proteome</keyword>
<evidence type="ECO:0000256" key="1">
    <source>
        <dbReference type="ARBA" id="ARBA00004225"/>
    </source>
</evidence>
<comment type="subcellular location">
    <subcellularLocation>
        <location evidence="1">Mitochondrion membrane</location>
        <topology evidence="1">Multi-pass membrane protein</topology>
    </subcellularLocation>
</comment>
<dbReference type="InterPro" id="IPR023395">
    <property type="entry name" value="MCP_dom_sf"/>
</dbReference>
<dbReference type="PANTHER" id="PTHR45624">
    <property type="entry name" value="MITOCHONDRIAL BASIC AMINO ACIDS TRANSPORTER-RELATED"/>
    <property type="match status" value="1"/>
</dbReference>
<evidence type="ECO:0000256" key="2">
    <source>
        <dbReference type="ARBA" id="ARBA00006375"/>
    </source>
</evidence>
<dbReference type="InterPro" id="IPR050567">
    <property type="entry name" value="Mitochondrial_Carrier"/>
</dbReference>
<dbReference type="Proteomes" id="UP001219525">
    <property type="component" value="Unassembled WGS sequence"/>
</dbReference>
<evidence type="ECO:0000256" key="5">
    <source>
        <dbReference type="ARBA" id="ARBA00022737"/>
    </source>
</evidence>
<sequence length="374" mass="40806">MLHESTGLKQGLSSSTILYAAALARTATRAFALYFSRPVRLFRPTKVSGWHSLNVVAAQDGVSHLSLSFLTSLVKNQGLVVIPKHFVPPMVVNALLGTVLWASYTEASTALQPYISHPVSNAAISGAVAGGSQALVSAPVENVRFLVQGGTSGSLWSNAWKEVFRGTTGVRSASRHETIEEARKVRSWMREVGGMAGRGWDGLAYTFGKDVMGFAAFFTIFEITRRIALRIRAVTVDVTRSFEFKGGGEGGGGDSLKRHLPQFLYGVTLVSGGVIAGISYEVIGRPWDAARHAMRLDRLTTHEHRSAPIVIMHKIQEEGFFYLFRDPTAVNVDRITVTTHGHRRIYSVLRTLARVGPWGIGFLVYQAYDSGLGQ</sequence>
<gene>
    <name evidence="9" type="ORF">GGX14DRAFT_552434</name>
</gene>
<evidence type="ECO:0000313" key="9">
    <source>
        <dbReference type="EMBL" id="KAJ7197159.1"/>
    </source>
</evidence>